<dbReference type="PANTHER" id="PTHR33442:SF1">
    <property type="entry name" value="TRANS-3-HYDROXY-L-PROLINE DEHYDRATASE"/>
    <property type="match status" value="1"/>
</dbReference>
<name>T1AFU0_9ZZZZ</name>
<proteinExistence type="inferred from homology"/>
<dbReference type="EMBL" id="AUZY01009823">
    <property type="protein sequence ID" value="EQD40790.1"/>
    <property type="molecule type" value="Genomic_DNA"/>
</dbReference>
<evidence type="ECO:0000256" key="1">
    <source>
        <dbReference type="ARBA" id="ARBA00007529"/>
    </source>
</evidence>
<dbReference type="SFLD" id="SFLDS00028">
    <property type="entry name" value="Proline_Racemase"/>
    <property type="match status" value="1"/>
</dbReference>
<evidence type="ECO:0000313" key="2">
    <source>
        <dbReference type="EMBL" id="EQD40790.1"/>
    </source>
</evidence>
<dbReference type="Pfam" id="PF05544">
    <property type="entry name" value="Pro_racemase"/>
    <property type="match status" value="1"/>
</dbReference>
<dbReference type="InterPro" id="IPR008794">
    <property type="entry name" value="Pro_racemase_fam"/>
</dbReference>
<protein>
    <submittedName>
        <fullName evidence="2">4-hydroxyproline epimerase</fullName>
    </submittedName>
</protein>
<reference evidence="2" key="2">
    <citation type="journal article" date="2014" name="ISME J.">
        <title>Microbial stratification in low pH oxic and suboxic macroscopic growths along an acid mine drainage.</title>
        <authorList>
            <person name="Mendez-Garcia C."/>
            <person name="Mesa V."/>
            <person name="Sprenger R.R."/>
            <person name="Richter M."/>
            <person name="Diez M.S."/>
            <person name="Solano J."/>
            <person name="Bargiela R."/>
            <person name="Golyshina O.V."/>
            <person name="Manteca A."/>
            <person name="Ramos J.L."/>
            <person name="Gallego J.R."/>
            <person name="Llorente I."/>
            <person name="Martins Dos Santos V.A."/>
            <person name="Jensen O.N."/>
            <person name="Pelaez A.I."/>
            <person name="Sanchez J."/>
            <person name="Ferrer M."/>
        </authorList>
    </citation>
    <scope>NUCLEOTIDE SEQUENCE</scope>
</reference>
<comment type="similarity">
    <text evidence="1">Belongs to the proline racemase family.</text>
</comment>
<organism evidence="2">
    <name type="scientific">mine drainage metagenome</name>
    <dbReference type="NCBI Taxonomy" id="410659"/>
    <lineage>
        <taxon>unclassified sequences</taxon>
        <taxon>metagenomes</taxon>
        <taxon>ecological metagenomes</taxon>
    </lineage>
</organism>
<dbReference type="PANTHER" id="PTHR33442">
    <property type="entry name" value="TRANS-3-HYDROXY-L-PROLINE DEHYDRATASE"/>
    <property type="match status" value="1"/>
</dbReference>
<comment type="caution">
    <text evidence="2">The sequence shown here is derived from an EMBL/GenBank/DDBJ whole genome shotgun (WGS) entry which is preliminary data.</text>
</comment>
<dbReference type="AlphaFoldDB" id="T1AFU0"/>
<dbReference type="SUPFAM" id="SSF54506">
    <property type="entry name" value="Diaminopimelate epimerase-like"/>
    <property type="match status" value="1"/>
</dbReference>
<reference evidence="2" key="1">
    <citation type="submission" date="2013-08" db="EMBL/GenBank/DDBJ databases">
        <authorList>
            <person name="Mendez C."/>
            <person name="Richter M."/>
            <person name="Ferrer M."/>
            <person name="Sanchez J."/>
        </authorList>
    </citation>
    <scope>NUCLEOTIDE SEQUENCE</scope>
</reference>
<dbReference type="PIRSF" id="PIRSF029792">
    <property type="entry name" value="Pro_racemase"/>
    <property type="match status" value="1"/>
</dbReference>
<sequence>MHYLDAIDSHTGGEPTRVVLTGFPDLGSGSLAARRRRLEQDHDAFRAAIAAEPRGSDPLVCAILTPPVDPTALTGVLFVNNVGTLGMCGHGMIGLVHTLASLGRMGPGIYRIETPVGLVLVERHEDGSVTVENVESYRLASSLPLDVPGHGRITGDVAFGGNWFFITHDLPAPLTRTHLPTLTAYAAKIRNALGRAGIQGADGAEVDHIELQSPSPMPNLDARNFVLCPGLAYDRSPCGTGTSATLACLAEDGRLAPGAIWRQESFVGSVFEASYRPGTRGIWPRIRGRAHLTAHTRLVIDPADPFAFGIPP</sequence>
<accession>T1AFU0</accession>
<dbReference type="Gene3D" id="3.10.310.10">
    <property type="entry name" value="Diaminopimelate Epimerase, Chain A, domain 1"/>
    <property type="match status" value="2"/>
</dbReference>
<gene>
    <name evidence="2" type="ORF">B1B_14792</name>
</gene>